<evidence type="ECO:0000256" key="1">
    <source>
        <dbReference type="SAM" id="MobiDB-lite"/>
    </source>
</evidence>
<dbReference type="SMART" id="SM00316">
    <property type="entry name" value="S1"/>
    <property type="match status" value="1"/>
</dbReference>
<keyword evidence="4" id="KW-1185">Reference proteome</keyword>
<dbReference type="Proteomes" id="UP000693970">
    <property type="component" value="Unassembled WGS sequence"/>
</dbReference>
<dbReference type="AlphaFoldDB" id="A0A9K3PE69"/>
<evidence type="ECO:0000313" key="4">
    <source>
        <dbReference type="Proteomes" id="UP000693970"/>
    </source>
</evidence>
<reference evidence="3" key="1">
    <citation type="journal article" date="2021" name="Sci. Rep.">
        <title>Diploid genomic architecture of Nitzschia inconspicua, an elite biomass production diatom.</title>
        <authorList>
            <person name="Oliver A."/>
            <person name="Podell S."/>
            <person name="Pinowska A."/>
            <person name="Traller J.C."/>
            <person name="Smith S.R."/>
            <person name="McClure R."/>
            <person name="Beliaev A."/>
            <person name="Bohutskyi P."/>
            <person name="Hill E.A."/>
            <person name="Rabines A."/>
            <person name="Zheng H."/>
            <person name="Allen L.Z."/>
            <person name="Kuo A."/>
            <person name="Grigoriev I.V."/>
            <person name="Allen A.E."/>
            <person name="Hazlebeck D."/>
            <person name="Allen E.E."/>
        </authorList>
    </citation>
    <scope>NUCLEOTIDE SEQUENCE</scope>
    <source>
        <strain evidence="3">Hildebrandi</strain>
    </source>
</reference>
<feature type="compositionally biased region" description="Basic and acidic residues" evidence="1">
    <location>
        <begin position="110"/>
        <end position="119"/>
    </location>
</feature>
<feature type="compositionally biased region" description="Acidic residues" evidence="1">
    <location>
        <begin position="392"/>
        <end position="427"/>
    </location>
</feature>
<feature type="region of interest" description="Disordered" evidence="1">
    <location>
        <begin position="378"/>
        <end position="427"/>
    </location>
</feature>
<organism evidence="3 4">
    <name type="scientific">Nitzschia inconspicua</name>
    <dbReference type="NCBI Taxonomy" id="303405"/>
    <lineage>
        <taxon>Eukaryota</taxon>
        <taxon>Sar</taxon>
        <taxon>Stramenopiles</taxon>
        <taxon>Ochrophyta</taxon>
        <taxon>Bacillariophyta</taxon>
        <taxon>Bacillariophyceae</taxon>
        <taxon>Bacillariophycidae</taxon>
        <taxon>Bacillariales</taxon>
        <taxon>Bacillariaceae</taxon>
        <taxon>Nitzschia</taxon>
    </lineage>
</organism>
<feature type="region of interest" description="Disordered" evidence="1">
    <location>
        <begin position="107"/>
        <end position="140"/>
    </location>
</feature>
<sequence length="427" mass="48072">MITNNTTTTLSRKWCRIRLVAELQRRGMKRITTSMLLLAAAWYPCWSFQNHAMVPSFPVSLSHRQTQTRLTRRFETASAAAVGDDDHAESTIGAPTTTTTTTAISSTTVDKTDKTDDTTTRTTTTASTDEPKKSFWKPKGNKTRWQERVHVNELQIGQELYGHVITDLLGGKTGPKLFFDCGVGRTDPKGNWYMVNGMLRLPREKASVSRKRAAKFRSRDSVKLYVSRIQLGCGRLEVCLTPEEVDQQQKKTPPKTPVTSLKPNQTVEGTILKVYPYGATVDVGANRRGLLHITKVAALYDKYIDKEKGLIEAGIEKGARVRLMVESVEKRRLFLDFTPDVKEEASKALQKEKQQDEEVTLNSTELDDWAAYANQQATGVQVQQGREFTTAVEDDSGDDYDNDEDDEEYDDYDEESDIEEALGLDTY</sequence>
<evidence type="ECO:0000259" key="2">
    <source>
        <dbReference type="PROSITE" id="PS50126"/>
    </source>
</evidence>
<dbReference type="EMBL" id="JAGRRH010000023">
    <property type="protein sequence ID" value="KAG7344158.1"/>
    <property type="molecule type" value="Genomic_DNA"/>
</dbReference>
<dbReference type="Pfam" id="PF00575">
    <property type="entry name" value="S1"/>
    <property type="match status" value="1"/>
</dbReference>
<dbReference type="GO" id="GO:0003676">
    <property type="term" value="F:nucleic acid binding"/>
    <property type="evidence" value="ECO:0007669"/>
    <property type="project" value="InterPro"/>
</dbReference>
<name>A0A9K3PE69_9STRA</name>
<protein>
    <submittedName>
        <fullName evidence="3">4-hydroxy-3-methylbut-2-enyl diphosphate reductase</fullName>
    </submittedName>
</protein>
<accession>A0A9K3PE69</accession>
<comment type="caution">
    <text evidence="3">The sequence shown here is derived from an EMBL/GenBank/DDBJ whole genome shotgun (WGS) entry which is preliminary data.</text>
</comment>
<proteinExistence type="predicted"/>
<reference evidence="3" key="2">
    <citation type="submission" date="2021-04" db="EMBL/GenBank/DDBJ databases">
        <authorList>
            <person name="Podell S."/>
        </authorList>
    </citation>
    <scope>NUCLEOTIDE SEQUENCE</scope>
    <source>
        <strain evidence="3">Hildebrandi</strain>
    </source>
</reference>
<dbReference type="OrthoDB" id="48171at2759"/>
<dbReference type="InterPro" id="IPR003029">
    <property type="entry name" value="S1_domain"/>
</dbReference>
<feature type="domain" description="S1 motif" evidence="2">
    <location>
        <begin position="264"/>
        <end position="338"/>
    </location>
</feature>
<feature type="compositionally biased region" description="Polar residues" evidence="1">
    <location>
        <begin position="378"/>
        <end position="387"/>
    </location>
</feature>
<gene>
    <name evidence="3" type="ORF">IV203_022166</name>
</gene>
<evidence type="ECO:0000313" key="3">
    <source>
        <dbReference type="EMBL" id="KAG7344158.1"/>
    </source>
</evidence>
<dbReference type="PROSITE" id="PS50126">
    <property type="entry name" value="S1"/>
    <property type="match status" value="1"/>
</dbReference>